<dbReference type="CDD" id="cd00996">
    <property type="entry name" value="PBP2_AatB_like"/>
    <property type="match status" value="1"/>
</dbReference>
<feature type="transmembrane region" description="Helical" evidence="8">
    <location>
        <begin position="325"/>
        <end position="346"/>
    </location>
</feature>
<keyword evidence="3" id="KW-1003">Cell membrane</keyword>
<evidence type="ECO:0000256" key="5">
    <source>
        <dbReference type="ARBA" id="ARBA00022970"/>
    </source>
</evidence>
<dbReference type="PANTHER" id="PTHR30614">
    <property type="entry name" value="MEMBRANE COMPONENT OF AMINO ACID ABC TRANSPORTER"/>
    <property type="match status" value="1"/>
</dbReference>
<dbReference type="EMBL" id="JACRSW010000033">
    <property type="protein sequence ID" value="MBC8558039.1"/>
    <property type="molecule type" value="Genomic_DNA"/>
</dbReference>
<dbReference type="CDD" id="cd06261">
    <property type="entry name" value="TM_PBP2"/>
    <property type="match status" value="1"/>
</dbReference>
<evidence type="ECO:0000256" key="6">
    <source>
        <dbReference type="ARBA" id="ARBA00022989"/>
    </source>
</evidence>
<evidence type="ECO:0000256" key="4">
    <source>
        <dbReference type="ARBA" id="ARBA00022692"/>
    </source>
</evidence>
<dbReference type="SUPFAM" id="SSF161098">
    <property type="entry name" value="MetI-like"/>
    <property type="match status" value="1"/>
</dbReference>
<dbReference type="Gene3D" id="3.40.190.10">
    <property type="entry name" value="Periplasmic binding protein-like II"/>
    <property type="match status" value="2"/>
</dbReference>
<keyword evidence="7 8" id="KW-0472">Membrane</keyword>
<keyword evidence="9" id="KW-0732">Signal</keyword>
<keyword evidence="2 8" id="KW-0813">Transport</keyword>
<name>A0ABR7MWK3_9FIRM</name>
<dbReference type="InterPro" id="IPR000515">
    <property type="entry name" value="MetI-like"/>
</dbReference>
<feature type="chain" id="PRO_5046422489" evidence="9">
    <location>
        <begin position="22"/>
        <end position="530"/>
    </location>
</feature>
<evidence type="ECO:0000256" key="7">
    <source>
        <dbReference type="ARBA" id="ARBA00023136"/>
    </source>
</evidence>
<feature type="domain" description="ABC transmembrane type-1" evidence="10">
    <location>
        <begin position="325"/>
        <end position="519"/>
    </location>
</feature>
<feature type="signal peptide" evidence="9">
    <location>
        <begin position="1"/>
        <end position="21"/>
    </location>
</feature>
<dbReference type="Proteomes" id="UP000637513">
    <property type="component" value="Unassembled WGS sequence"/>
</dbReference>
<keyword evidence="5" id="KW-0029">Amino-acid transport</keyword>
<dbReference type="PROSITE" id="PS50928">
    <property type="entry name" value="ABC_TM1"/>
    <property type="match status" value="1"/>
</dbReference>
<evidence type="ECO:0000313" key="11">
    <source>
        <dbReference type="EMBL" id="MBC8558039.1"/>
    </source>
</evidence>
<gene>
    <name evidence="11" type="ORF">H8700_10020</name>
</gene>
<dbReference type="InterPro" id="IPR010065">
    <property type="entry name" value="AA_ABC_transptr_permease_3TM"/>
</dbReference>
<evidence type="ECO:0000256" key="2">
    <source>
        <dbReference type="ARBA" id="ARBA00022448"/>
    </source>
</evidence>
<accession>A0ABR7MWK3</accession>
<sequence length="530" mass="59136">MQNRKKIFKCMLFVCALFVLAGVFGGVAGKAKEKKTFTVGFDAAFPPYGYQDDSGEYVGFDLDLAQEVCNRRGWTLKKQPIDWDSKDMELKSNTIDCIWNGFTMNGREDKYTWTDAYVDNSQVVLVSKESNIKKLSDLAGKIVVVQADSSAKEALVGDDATKENKDLAASFSKMQEVADYNSAVMNLESGAVDAICMDIGVAKYQTGKHKSLTILDQKISSEGYGVGFYKGNTKLRDQVQETLNEMAADGTVDKIAQKYADYNLPECVCIGKNTDVKETTSAQKEKVSKNTDSDTAQEEHVGFVGKMKQGFANFGNITKQLCKGFGATLSIFFLTMIISLPLGLLVTFGRMTKITPIRWITKIYISIMRGTPLMLQLLVVFFGPYYLFGIKLASTVPHYRFIAVIIGFSLNYAAYFAEIYRSGIESIPAGQREAAKLLGYTRGQTFAKIILPQMIKRVMPPVTNEIITLVKDTSLAFVLSYMEMFTMAQQIAATLTNVMPIFVAGVFYYIFNYLVAFVMELIEKKLNYYQ</sequence>
<evidence type="ECO:0000313" key="12">
    <source>
        <dbReference type="Proteomes" id="UP000637513"/>
    </source>
</evidence>
<feature type="transmembrane region" description="Helical" evidence="8">
    <location>
        <begin position="491"/>
        <end position="511"/>
    </location>
</feature>
<dbReference type="InterPro" id="IPR001638">
    <property type="entry name" value="Solute-binding_3/MltF_N"/>
</dbReference>
<evidence type="ECO:0000256" key="9">
    <source>
        <dbReference type="SAM" id="SignalP"/>
    </source>
</evidence>
<protein>
    <submittedName>
        <fullName evidence="11">ABC transporter permease subunit</fullName>
    </submittedName>
</protein>
<dbReference type="SUPFAM" id="SSF53850">
    <property type="entry name" value="Periplasmic binding protein-like II"/>
    <property type="match status" value="1"/>
</dbReference>
<comment type="subcellular location">
    <subcellularLocation>
        <location evidence="1 8">Cell membrane</location>
        <topology evidence="1 8">Multi-pass membrane protein</topology>
    </subcellularLocation>
</comment>
<dbReference type="InterPro" id="IPR043429">
    <property type="entry name" value="ArtM/GltK/GlnP/TcyL/YhdX-like"/>
</dbReference>
<reference evidence="11 12" key="1">
    <citation type="submission" date="2020-08" db="EMBL/GenBank/DDBJ databases">
        <title>Genome public.</title>
        <authorList>
            <person name="Liu C."/>
            <person name="Sun Q."/>
        </authorList>
    </citation>
    <scope>NUCLEOTIDE SEQUENCE [LARGE SCALE GENOMIC DNA]</scope>
    <source>
        <strain evidence="11 12">BX3</strain>
    </source>
</reference>
<comment type="similarity">
    <text evidence="8">Belongs to the binding-protein-dependent transport system permease family.</text>
</comment>
<evidence type="ECO:0000256" key="3">
    <source>
        <dbReference type="ARBA" id="ARBA00022475"/>
    </source>
</evidence>
<evidence type="ECO:0000259" key="10">
    <source>
        <dbReference type="PROSITE" id="PS50928"/>
    </source>
</evidence>
<feature type="transmembrane region" description="Helical" evidence="8">
    <location>
        <begin position="399"/>
        <end position="417"/>
    </location>
</feature>
<proteinExistence type="inferred from homology"/>
<dbReference type="Gene3D" id="1.10.3720.10">
    <property type="entry name" value="MetI-like"/>
    <property type="match status" value="1"/>
</dbReference>
<keyword evidence="4 8" id="KW-0812">Transmembrane</keyword>
<keyword evidence="12" id="KW-1185">Reference proteome</keyword>
<organism evidence="11 12">
    <name type="scientific">Jutongia hominis</name>
    <dbReference type="NCBI Taxonomy" id="2763664"/>
    <lineage>
        <taxon>Bacteria</taxon>
        <taxon>Bacillati</taxon>
        <taxon>Bacillota</taxon>
        <taxon>Clostridia</taxon>
        <taxon>Lachnospirales</taxon>
        <taxon>Lachnospiraceae</taxon>
        <taxon>Jutongia</taxon>
    </lineage>
</organism>
<dbReference type="InterPro" id="IPR035906">
    <property type="entry name" value="MetI-like_sf"/>
</dbReference>
<keyword evidence="6 8" id="KW-1133">Transmembrane helix</keyword>
<feature type="transmembrane region" description="Helical" evidence="8">
    <location>
        <begin position="367"/>
        <end position="387"/>
    </location>
</feature>
<dbReference type="PANTHER" id="PTHR30614:SF0">
    <property type="entry name" value="L-CYSTINE TRANSPORT SYSTEM PERMEASE PROTEIN TCYL"/>
    <property type="match status" value="1"/>
</dbReference>
<evidence type="ECO:0000256" key="8">
    <source>
        <dbReference type="RuleBase" id="RU363032"/>
    </source>
</evidence>
<evidence type="ECO:0000256" key="1">
    <source>
        <dbReference type="ARBA" id="ARBA00004651"/>
    </source>
</evidence>
<dbReference type="NCBIfam" id="TIGR01726">
    <property type="entry name" value="HEQRo_perm_3TM"/>
    <property type="match status" value="1"/>
</dbReference>
<dbReference type="SMART" id="SM00062">
    <property type="entry name" value="PBPb"/>
    <property type="match status" value="1"/>
</dbReference>
<dbReference type="Pfam" id="PF00497">
    <property type="entry name" value="SBP_bac_3"/>
    <property type="match status" value="1"/>
</dbReference>
<dbReference type="Pfam" id="PF00528">
    <property type="entry name" value="BPD_transp_1"/>
    <property type="match status" value="1"/>
</dbReference>
<comment type="caution">
    <text evidence="11">The sequence shown here is derived from an EMBL/GenBank/DDBJ whole genome shotgun (WGS) entry which is preliminary data.</text>
</comment>